<evidence type="ECO:0000313" key="2">
    <source>
        <dbReference type="EMBL" id="KRG72496.1"/>
    </source>
</evidence>
<dbReference type="PATRIC" id="fig|405446.3.peg.2021"/>
<keyword evidence="3" id="KW-1185">Reference proteome</keyword>
<sequence length="233" mass="26546">MTSSAREILKWLALVLMTGDHAVKVLAGGYVPVVSELGRIAFPLFALVMAYNLAQPRADYAKSFRRLSIWGLVAQPVYAWTFDTMLPVNVLFSFALAVACCWAVQNRRWGLLVVLCGPMPMLVDYQWSGIALVLSAWLFFRRHGRAFWLLGSWDWRRERLYAMVPIWIWLALGWLCYFNGSGWALLALPVIGFVDVFTRELGFWNGVRRSRWGFYGYYVGHLALLALIAVVVA</sequence>
<reference evidence="2 3" key="1">
    <citation type="submission" date="2015-05" db="EMBL/GenBank/DDBJ databases">
        <title>Genome sequencing and analysis of members of genus Stenotrophomonas.</title>
        <authorList>
            <person name="Patil P.P."/>
            <person name="Midha S."/>
            <person name="Patil P.B."/>
        </authorList>
    </citation>
    <scope>NUCLEOTIDE SEQUENCE [LARGE SCALE GENOMIC DNA]</scope>
    <source>
        <strain evidence="2 3">DSM 18941</strain>
    </source>
</reference>
<gene>
    <name evidence="2" type="ORF">ABB27_01035</name>
</gene>
<comment type="caution">
    <text evidence="2">The sequence shown here is derived from an EMBL/GenBank/DDBJ whole genome shotgun (WGS) entry which is preliminary data.</text>
</comment>
<organism evidence="2 3">
    <name type="scientific">Stenotrophomonas terrae</name>
    <dbReference type="NCBI Taxonomy" id="405446"/>
    <lineage>
        <taxon>Bacteria</taxon>
        <taxon>Pseudomonadati</taxon>
        <taxon>Pseudomonadota</taxon>
        <taxon>Gammaproteobacteria</taxon>
        <taxon>Lysobacterales</taxon>
        <taxon>Lysobacteraceae</taxon>
        <taxon>Stenotrophomonas</taxon>
    </lineage>
</organism>
<dbReference type="OrthoDB" id="9781069at2"/>
<dbReference type="Proteomes" id="UP000051863">
    <property type="component" value="Unassembled WGS sequence"/>
</dbReference>
<feature type="transmembrane region" description="Helical" evidence="1">
    <location>
        <begin position="86"/>
        <end position="105"/>
    </location>
</feature>
<accession>A0A0R0CT61</accession>
<dbReference type="NCBIfam" id="NF010454">
    <property type="entry name" value="PRK13882.1-1"/>
    <property type="match status" value="1"/>
</dbReference>
<keyword evidence="1" id="KW-1133">Transmembrane helix</keyword>
<name>A0A0R0CT61_9GAMM</name>
<dbReference type="AlphaFoldDB" id="A0A0R0CT61"/>
<evidence type="ECO:0000256" key="1">
    <source>
        <dbReference type="SAM" id="Phobius"/>
    </source>
</evidence>
<feature type="transmembrane region" description="Helical" evidence="1">
    <location>
        <begin position="125"/>
        <end position="140"/>
    </location>
</feature>
<keyword evidence="1" id="KW-0812">Transmembrane</keyword>
<protein>
    <submittedName>
        <fullName evidence="2">Conjugal transfer protein</fullName>
    </submittedName>
</protein>
<dbReference type="RefSeq" id="WP_057626365.1">
    <property type="nucleotide sequence ID" value="NZ_LDJJ01000004.1"/>
</dbReference>
<feature type="transmembrane region" description="Helical" evidence="1">
    <location>
        <begin position="214"/>
        <end position="232"/>
    </location>
</feature>
<feature type="transmembrane region" description="Helical" evidence="1">
    <location>
        <begin position="160"/>
        <end position="177"/>
    </location>
</feature>
<keyword evidence="1" id="KW-0472">Membrane</keyword>
<dbReference type="EMBL" id="LDJJ01000004">
    <property type="protein sequence ID" value="KRG72496.1"/>
    <property type="molecule type" value="Genomic_DNA"/>
</dbReference>
<proteinExistence type="predicted"/>
<evidence type="ECO:0000313" key="3">
    <source>
        <dbReference type="Proteomes" id="UP000051863"/>
    </source>
</evidence>
<dbReference type="Pfam" id="PF05857">
    <property type="entry name" value="TraX"/>
    <property type="match status" value="1"/>
</dbReference>
<dbReference type="InterPro" id="IPR008875">
    <property type="entry name" value="TraX"/>
</dbReference>